<dbReference type="AlphaFoldDB" id="A0AAD1XN80"/>
<comment type="caution">
    <text evidence="2">The sequence shown here is derived from an EMBL/GenBank/DDBJ whole genome shotgun (WGS) entry which is preliminary data.</text>
</comment>
<dbReference type="Proteomes" id="UP001295684">
    <property type="component" value="Unassembled WGS sequence"/>
</dbReference>
<evidence type="ECO:0000313" key="2">
    <source>
        <dbReference type="EMBL" id="CAI2375871.1"/>
    </source>
</evidence>
<evidence type="ECO:0000256" key="1">
    <source>
        <dbReference type="SAM" id="MobiDB-lite"/>
    </source>
</evidence>
<keyword evidence="3" id="KW-1185">Reference proteome</keyword>
<reference evidence="2" key="1">
    <citation type="submission" date="2023-07" db="EMBL/GenBank/DDBJ databases">
        <authorList>
            <consortium name="AG Swart"/>
            <person name="Singh M."/>
            <person name="Singh A."/>
            <person name="Seah K."/>
            <person name="Emmerich C."/>
        </authorList>
    </citation>
    <scope>NUCLEOTIDE SEQUENCE</scope>
    <source>
        <strain evidence="2">DP1</strain>
    </source>
</reference>
<accession>A0AAD1XN80</accession>
<evidence type="ECO:0000313" key="3">
    <source>
        <dbReference type="Proteomes" id="UP001295684"/>
    </source>
</evidence>
<feature type="compositionally biased region" description="Polar residues" evidence="1">
    <location>
        <begin position="23"/>
        <end position="34"/>
    </location>
</feature>
<protein>
    <submittedName>
        <fullName evidence="2">Uncharacterized protein</fullName>
    </submittedName>
</protein>
<organism evidence="2 3">
    <name type="scientific">Euplotes crassus</name>
    <dbReference type="NCBI Taxonomy" id="5936"/>
    <lineage>
        <taxon>Eukaryota</taxon>
        <taxon>Sar</taxon>
        <taxon>Alveolata</taxon>
        <taxon>Ciliophora</taxon>
        <taxon>Intramacronucleata</taxon>
        <taxon>Spirotrichea</taxon>
        <taxon>Hypotrichia</taxon>
        <taxon>Euplotida</taxon>
        <taxon>Euplotidae</taxon>
        <taxon>Moneuplotes</taxon>
    </lineage>
</organism>
<dbReference type="EMBL" id="CAMPGE010017379">
    <property type="protein sequence ID" value="CAI2375871.1"/>
    <property type="molecule type" value="Genomic_DNA"/>
</dbReference>
<feature type="region of interest" description="Disordered" evidence="1">
    <location>
        <begin position="1"/>
        <end position="39"/>
    </location>
</feature>
<sequence>MTEENPPVFKIPTPRRKSAFSRIETSGSNPTHHSQTPKRKAIFHRQRVRLLTLIAKLVEDPKSLSKGDKVLLMNHPIIKDLVKYSKVSNCGSGNFYVPVESLVEAVFQDVDTRYTGQSQSGVEVLFEKTDEQDSLKNYNAQGDQLIAVKKDFFNLKSGNASRSSSSPGEKVGLYTKAERRAKILKYRQKIQRWLKRKKSLSFCDENTMINKRSSKEASCLRPGSEINSPTSGVLLSQNEGVQSQSCGHKFSANFECLPPNANLNEIVAQISGFQ</sequence>
<proteinExistence type="predicted"/>
<gene>
    <name evidence="2" type="ORF">ECRASSUSDP1_LOCUS17237</name>
</gene>
<name>A0AAD1XN80_EUPCR</name>